<keyword evidence="8 9" id="KW-0539">Nucleus</keyword>
<reference evidence="15" key="1">
    <citation type="submission" date="2021-01" db="EMBL/GenBank/DDBJ databases">
        <authorList>
            <person name="Lovell J.T."/>
            <person name="Bentley N."/>
            <person name="Bhattarai G."/>
            <person name="Jenkins J.W."/>
            <person name="Sreedasyam A."/>
            <person name="Alarcon Y."/>
            <person name="Bock C."/>
            <person name="Boston L."/>
            <person name="Carlson J."/>
            <person name="Cervantes K."/>
            <person name="Clermont K."/>
            <person name="Krom N."/>
            <person name="Kubenka K."/>
            <person name="Mamidi S."/>
            <person name="Mattison C."/>
            <person name="Monteros M."/>
            <person name="Pisani C."/>
            <person name="Plott C."/>
            <person name="Rajasekar S."/>
            <person name="Rhein H.S."/>
            <person name="Rohla C."/>
            <person name="Song M."/>
            <person name="Hilaire R.S."/>
            <person name="Shu S."/>
            <person name="Wells L."/>
            <person name="Wang X."/>
            <person name="Webber J."/>
            <person name="Heerema R.J."/>
            <person name="Klein P."/>
            <person name="Conner P."/>
            <person name="Grauke L."/>
            <person name="Grimwood J."/>
            <person name="Schmutz J."/>
            <person name="Randall J.J."/>
        </authorList>
    </citation>
    <scope>NUCLEOTIDE SEQUENCE</scope>
    <source>
        <tissue evidence="15">Leaf</tissue>
    </source>
</reference>
<accession>A0A922FMZ7</accession>
<dbReference type="CDD" id="cd08875">
    <property type="entry name" value="START_ArGLABRA2_like"/>
    <property type="match status" value="1"/>
</dbReference>
<dbReference type="GO" id="GO:0003677">
    <property type="term" value="F:DNA binding"/>
    <property type="evidence" value="ECO:0007669"/>
    <property type="project" value="UniProtKB-UniRule"/>
</dbReference>
<dbReference type="GO" id="GO:0000981">
    <property type="term" value="F:DNA-binding transcription factor activity, RNA polymerase II-specific"/>
    <property type="evidence" value="ECO:0007669"/>
    <property type="project" value="InterPro"/>
</dbReference>
<keyword evidence="5 9" id="KW-0238">DNA-binding</keyword>
<comment type="subcellular location">
    <subcellularLocation>
        <location evidence="1 9 10">Nucleus</location>
    </subcellularLocation>
</comment>
<dbReference type="AlphaFoldDB" id="A0A922FMZ7"/>
<feature type="domain" description="START" evidence="14">
    <location>
        <begin position="250"/>
        <end position="486"/>
    </location>
</feature>
<dbReference type="SMART" id="SM00389">
    <property type="entry name" value="HOX"/>
    <property type="match status" value="1"/>
</dbReference>
<evidence type="ECO:0000256" key="2">
    <source>
        <dbReference type="ARBA" id="ARBA00006789"/>
    </source>
</evidence>
<evidence type="ECO:0000256" key="10">
    <source>
        <dbReference type="RuleBase" id="RU000682"/>
    </source>
</evidence>
<dbReference type="Pfam" id="PF25797">
    <property type="entry name" value="PDF2_C"/>
    <property type="match status" value="1"/>
</dbReference>
<comment type="caution">
    <text evidence="15">The sequence shown here is derived from an EMBL/GenBank/DDBJ whole genome shotgun (WGS) entry which is preliminary data.</text>
</comment>
<dbReference type="FunFam" id="3.30.530.20:FF:000026">
    <property type="entry name" value="Homeobox-leucine zipper protein GLABRA 2"/>
    <property type="match status" value="1"/>
</dbReference>
<dbReference type="GO" id="GO:0030154">
    <property type="term" value="P:cell differentiation"/>
    <property type="evidence" value="ECO:0007669"/>
    <property type="project" value="UniProtKB-ARBA"/>
</dbReference>
<dbReference type="EMBL" id="CM031826">
    <property type="protein sequence ID" value="KAG6725308.1"/>
    <property type="molecule type" value="Genomic_DNA"/>
</dbReference>
<dbReference type="PROSITE" id="PS00027">
    <property type="entry name" value="HOMEOBOX_1"/>
    <property type="match status" value="1"/>
</dbReference>
<dbReference type="GO" id="GO:0005634">
    <property type="term" value="C:nucleus"/>
    <property type="evidence" value="ECO:0007669"/>
    <property type="project" value="UniProtKB-SubCell"/>
</dbReference>
<evidence type="ECO:0000313" key="16">
    <source>
        <dbReference type="Proteomes" id="UP000811246"/>
    </source>
</evidence>
<evidence type="ECO:0000256" key="4">
    <source>
        <dbReference type="ARBA" id="ARBA00023054"/>
    </source>
</evidence>
<evidence type="ECO:0000256" key="7">
    <source>
        <dbReference type="ARBA" id="ARBA00023163"/>
    </source>
</evidence>
<sequence length="747" mass="81987">MDGQADMGRMAENFEVNTGRRSRDEEHESRSGSDNMDGASGDDQDAADNPPRKKRYHRHTPQQIQELEALFKECPHPDEKQRLELSRRLCLETRQVKFWFQNRRTQMKTQLERHENSLLRQENDKLRAENMSIRDAMRNPICSNCGGSAIMGEISIEEQHLRIENSRLKDELDRVCALAGKFLGRPISSLANSIGPPLPSSSLELGVGSNGYGVLSTVATTLPLGPDFGIGISSALPVMPPARTTAGFDRSIERSMFLELALAAMDELVKMAQTDEPLWVRSLEGGREMLNHEEYVRTFTPCIGLRPNGFVTEATRETGMVIVNSLVLVETLMDSNRWAEMFPYLIARSSTTDVISSGMGGTRNGSLQLMHAELQVLSPLVPVREVNFLRFCKQHAEGVWAVVDVSIDSIRETSVAPTFVNCRRLPSGCVVQDMPNGYSKVTWVEHAEYDESEVHQVYRPLLSSGMGFGAQRWIANLQRQCECLAILMSSAVPTRDHAAITAGGRRSMLKLAQRMTDNFCAGVCASTVHKWNKLHAENVDEDVRVMTRKSVDDPGEPPGVVLSAATSVWLPVSPQRLFNFLRDERLRSEWDILSNGGPMQEMAHIAKGQDHGNCVSLLRAGALNANQSSMLILQETCIDAAGSLVVYAPVDIPAMHVVMNGGDSAYVALLPSGFAIVPDGPGSRGSGEATSNGDGPLRVSGSLLTVAFQILVNSLPTAKLTVESVETVNNLISCTVQKIKAALQCES</sequence>
<dbReference type="InterPro" id="IPR042160">
    <property type="entry name" value="HD-Zip_IV"/>
</dbReference>
<comment type="similarity">
    <text evidence="2">Belongs to the HD-ZIP homeobox family. Class IV subfamily.</text>
</comment>
<evidence type="ECO:0000256" key="3">
    <source>
        <dbReference type="ARBA" id="ARBA00023015"/>
    </source>
</evidence>
<dbReference type="InterPro" id="IPR001356">
    <property type="entry name" value="HD"/>
</dbReference>
<evidence type="ECO:0000256" key="8">
    <source>
        <dbReference type="ARBA" id="ARBA00023242"/>
    </source>
</evidence>
<feature type="region of interest" description="Disordered" evidence="12">
    <location>
        <begin position="1"/>
        <end position="60"/>
    </location>
</feature>
<keyword evidence="4 11" id="KW-0175">Coiled coil</keyword>
<feature type="coiled-coil region" evidence="11">
    <location>
        <begin position="104"/>
        <end position="136"/>
    </location>
</feature>
<feature type="DNA-binding region" description="Homeobox" evidence="9">
    <location>
        <begin position="52"/>
        <end position="111"/>
    </location>
</feature>
<feature type="domain" description="Homeobox" evidence="13">
    <location>
        <begin position="50"/>
        <end position="110"/>
    </location>
</feature>
<dbReference type="Pfam" id="PF00046">
    <property type="entry name" value="Homeodomain"/>
    <property type="match status" value="1"/>
</dbReference>
<proteinExistence type="inferred from homology"/>
<evidence type="ECO:0000256" key="11">
    <source>
        <dbReference type="SAM" id="Coils"/>
    </source>
</evidence>
<keyword evidence="6 9" id="KW-0371">Homeobox</keyword>
<dbReference type="GO" id="GO:0008289">
    <property type="term" value="F:lipid binding"/>
    <property type="evidence" value="ECO:0007669"/>
    <property type="project" value="InterPro"/>
</dbReference>
<evidence type="ECO:0000256" key="12">
    <source>
        <dbReference type="SAM" id="MobiDB-lite"/>
    </source>
</evidence>
<dbReference type="PANTHER" id="PTHR45654">
    <property type="entry name" value="HOMEOBOX-LEUCINE ZIPPER PROTEIN MERISTEM L1"/>
    <property type="match status" value="1"/>
</dbReference>
<evidence type="ECO:0000256" key="9">
    <source>
        <dbReference type="PROSITE-ProRule" id="PRU00108"/>
    </source>
</evidence>
<evidence type="ECO:0000259" key="13">
    <source>
        <dbReference type="PROSITE" id="PS50071"/>
    </source>
</evidence>
<evidence type="ECO:0000313" key="15">
    <source>
        <dbReference type="EMBL" id="KAG6725308.1"/>
    </source>
</evidence>
<dbReference type="SMART" id="SM00234">
    <property type="entry name" value="START"/>
    <property type="match status" value="1"/>
</dbReference>
<protein>
    <submittedName>
        <fullName evidence="15">Uncharacterized protein</fullName>
    </submittedName>
</protein>
<dbReference type="InterPro" id="IPR057993">
    <property type="entry name" value="HD-Zip_IV_C"/>
</dbReference>
<gene>
    <name evidence="15" type="ORF">I3842_02G026700</name>
</gene>
<dbReference type="PANTHER" id="PTHR45654:SF5">
    <property type="entry name" value="HOMEOBOX-LEUCINE ZIPPER PROTEIN ANTHOCYANINLESS 2-RELATED"/>
    <property type="match status" value="1"/>
</dbReference>
<organism evidence="15 16">
    <name type="scientific">Carya illinoinensis</name>
    <name type="common">Pecan</name>
    <dbReference type="NCBI Taxonomy" id="32201"/>
    <lineage>
        <taxon>Eukaryota</taxon>
        <taxon>Viridiplantae</taxon>
        <taxon>Streptophyta</taxon>
        <taxon>Embryophyta</taxon>
        <taxon>Tracheophyta</taxon>
        <taxon>Spermatophyta</taxon>
        <taxon>Magnoliopsida</taxon>
        <taxon>eudicotyledons</taxon>
        <taxon>Gunneridae</taxon>
        <taxon>Pentapetalae</taxon>
        <taxon>rosids</taxon>
        <taxon>fabids</taxon>
        <taxon>Fagales</taxon>
        <taxon>Juglandaceae</taxon>
        <taxon>Carya</taxon>
    </lineage>
</organism>
<evidence type="ECO:0000256" key="6">
    <source>
        <dbReference type="ARBA" id="ARBA00023155"/>
    </source>
</evidence>
<evidence type="ECO:0000256" key="1">
    <source>
        <dbReference type="ARBA" id="ARBA00004123"/>
    </source>
</evidence>
<dbReference type="Pfam" id="PF01852">
    <property type="entry name" value="START"/>
    <property type="match status" value="1"/>
</dbReference>
<keyword evidence="7" id="KW-0804">Transcription</keyword>
<dbReference type="InterPro" id="IPR002913">
    <property type="entry name" value="START_lipid-bd_dom"/>
</dbReference>
<dbReference type="CDD" id="cd00086">
    <property type="entry name" value="homeodomain"/>
    <property type="match status" value="1"/>
</dbReference>
<dbReference type="PROSITE" id="PS50071">
    <property type="entry name" value="HOMEOBOX_2"/>
    <property type="match status" value="1"/>
</dbReference>
<keyword evidence="3" id="KW-0805">Transcription regulation</keyword>
<evidence type="ECO:0000259" key="14">
    <source>
        <dbReference type="PROSITE" id="PS50848"/>
    </source>
</evidence>
<dbReference type="FunFam" id="1.10.10.60:FF:000229">
    <property type="entry name" value="Homeobox-leucine zipper protein HDG1"/>
    <property type="match status" value="1"/>
</dbReference>
<dbReference type="Proteomes" id="UP000811246">
    <property type="component" value="Chromosome 2"/>
</dbReference>
<feature type="compositionally biased region" description="Basic and acidic residues" evidence="12">
    <location>
        <begin position="21"/>
        <end position="31"/>
    </location>
</feature>
<evidence type="ECO:0000256" key="5">
    <source>
        <dbReference type="ARBA" id="ARBA00023125"/>
    </source>
</evidence>
<dbReference type="InterPro" id="IPR017970">
    <property type="entry name" value="Homeobox_CS"/>
</dbReference>
<name>A0A922FMZ7_CARIL</name>
<dbReference type="PROSITE" id="PS50848">
    <property type="entry name" value="START"/>
    <property type="match status" value="1"/>
</dbReference>